<dbReference type="PROSITE" id="PS51318">
    <property type="entry name" value="TAT"/>
    <property type="match status" value="1"/>
</dbReference>
<dbReference type="InterPro" id="IPR036291">
    <property type="entry name" value="NAD(P)-bd_dom_sf"/>
</dbReference>
<dbReference type="InterPro" id="IPR006311">
    <property type="entry name" value="TAT_signal"/>
</dbReference>
<evidence type="ECO:0000259" key="3">
    <source>
        <dbReference type="Pfam" id="PF22725"/>
    </source>
</evidence>
<dbReference type="EC" id="1.-.-.-" evidence="4"/>
<reference evidence="4 5" key="1">
    <citation type="submission" date="2019-08" db="EMBL/GenBank/DDBJ databases">
        <title>Deep-cultivation of Planctomycetes and their phenomic and genomic characterization uncovers novel biology.</title>
        <authorList>
            <person name="Wiegand S."/>
            <person name="Jogler M."/>
            <person name="Boedeker C."/>
            <person name="Pinto D."/>
            <person name="Vollmers J."/>
            <person name="Rivas-Marin E."/>
            <person name="Kohn T."/>
            <person name="Peeters S.H."/>
            <person name="Heuer A."/>
            <person name="Rast P."/>
            <person name="Oberbeckmann S."/>
            <person name="Bunk B."/>
            <person name="Jeske O."/>
            <person name="Meyerdierks A."/>
            <person name="Storesund J.E."/>
            <person name="Kallscheuer N."/>
            <person name="Luecker S."/>
            <person name="Lage O.M."/>
            <person name="Pohl T."/>
            <person name="Merkel B.J."/>
            <person name="Hornburger P."/>
            <person name="Mueller R.-W."/>
            <person name="Bruemmer F."/>
            <person name="Labrenz M."/>
            <person name="Spormann A.M."/>
            <person name="Op den Camp H."/>
            <person name="Overmann J."/>
            <person name="Amann R."/>
            <person name="Jetten M.S.M."/>
            <person name="Mascher T."/>
            <person name="Medema M.H."/>
            <person name="Devos D.P."/>
            <person name="Kaster A.-K."/>
            <person name="Ovreas L."/>
            <person name="Rohde M."/>
            <person name="Galperin M.Y."/>
            <person name="Jogler C."/>
        </authorList>
    </citation>
    <scope>NUCLEOTIDE SEQUENCE [LARGE SCALE GENOMIC DNA]</scope>
    <source>
        <strain evidence="4 5">Pr1d</strain>
    </source>
</reference>
<dbReference type="OrthoDB" id="9815825at2"/>
<dbReference type="SUPFAM" id="SSF55347">
    <property type="entry name" value="Glyceraldehyde-3-phosphate dehydrogenase-like, C-terminal domain"/>
    <property type="match status" value="1"/>
</dbReference>
<dbReference type="SUPFAM" id="SSF51735">
    <property type="entry name" value="NAD(P)-binding Rossmann-fold domains"/>
    <property type="match status" value="1"/>
</dbReference>
<dbReference type="Gene3D" id="3.40.50.720">
    <property type="entry name" value="NAD(P)-binding Rossmann-like Domain"/>
    <property type="match status" value="1"/>
</dbReference>
<evidence type="ECO:0000256" key="1">
    <source>
        <dbReference type="ARBA" id="ARBA00023002"/>
    </source>
</evidence>
<protein>
    <submittedName>
        <fullName evidence="4">Putative oxidoreductase YdgJ</fullName>
        <ecNumber evidence="4">1.-.-.-</ecNumber>
    </submittedName>
</protein>
<dbReference type="InterPro" id="IPR050463">
    <property type="entry name" value="Gfo/Idh/MocA_oxidrdct_glycsds"/>
</dbReference>
<dbReference type="InterPro" id="IPR000683">
    <property type="entry name" value="Gfo/Idh/MocA-like_OxRdtase_N"/>
</dbReference>
<feature type="domain" description="Gfo/Idh/MocA-like oxidoreductase N-terminal" evidence="2">
    <location>
        <begin position="40"/>
        <end position="161"/>
    </location>
</feature>
<dbReference type="Pfam" id="PF22725">
    <property type="entry name" value="GFO_IDH_MocA_C3"/>
    <property type="match status" value="1"/>
</dbReference>
<sequence>MPSNSSRRDFLFHGIPVAAFASTAVYAGRASAALAKSKRIKVGQIGVGHSHAAGKMEVFRNSPDWEVVGVVESDPELRAEVEQSEIYRNLQFMTTEQLLNTPGVEAVAVETKIDQLLPVARECVAAGKHVHLDKPPGSSLATFREMLAEADRQQLVVQLGYMYRYNPGVLLLRDLLAKGWLGEIFEFDTVMSKEVDQPKRELWAQNPGGTMFELGCHLIDLLVGIMGKPDKVTPYNHHSSQADDQLMDNMLAVCSYPRATATIRSTALEIEGGERRHLTVCGTKGTVHIQPLDDPRAQLALSEPRGKYREGYQEITFDKYERYVADLADLAAIIRGEKKADFDSAHDLAAQETLLQACGLPC</sequence>
<keyword evidence="5" id="KW-1185">Reference proteome</keyword>
<dbReference type="Pfam" id="PF01408">
    <property type="entry name" value="GFO_IDH_MocA"/>
    <property type="match status" value="1"/>
</dbReference>
<dbReference type="Gene3D" id="3.30.360.10">
    <property type="entry name" value="Dihydrodipicolinate Reductase, domain 2"/>
    <property type="match status" value="1"/>
</dbReference>
<name>A0A5B9Q6N6_9BACT</name>
<dbReference type="EMBL" id="CP042913">
    <property type="protein sequence ID" value="QEG33195.1"/>
    <property type="molecule type" value="Genomic_DNA"/>
</dbReference>
<dbReference type="AlphaFoldDB" id="A0A5B9Q6N6"/>
<accession>A0A5B9Q6N6</accession>
<dbReference type="RefSeq" id="WP_148071996.1">
    <property type="nucleotide sequence ID" value="NZ_CP042913.1"/>
</dbReference>
<evidence type="ECO:0000313" key="4">
    <source>
        <dbReference type="EMBL" id="QEG33195.1"/>
    </source>
</evidence>
<dbReference type="GO" id="GO:0000166">
    <property type="term" value="F:nucleotide binding"/>
    <property type="evidence" value="ECO:0007669"/>
    <property type="project" value="InterPro"/>
</dbReference>
<dbReference type="InterPro" id="IPR055170">
    <property type="entry name" value="GFO_IDH_MocA-like_dom"/>
</dbReference>
<dbReference type="PANTHER" id="PTHR43818">
    <property type="entry name" value="BCDNA.GH03377"/>
    <property type="match status" value="1"/>
</dbReference>
<evidence type="ECO:0000313" key="5">
    <source>
        <dbReference type="Proteomes" id="UP000323917"/>
    </source>
</evidence>
<feature type="domain" description="GFO/IDH/MocA-like oxidoreductase" evidence="3">
    <location>
        <begin position="171"/>
        <end position="287"/>
    </location>
</feature>
<evidence type="ECO:0000259" key="2">
    <source>
        <dbReference type="Pfam" id="PF01408"/>
    </source>
</evidence>
<dbReference type="Proteomes" id="UP000323917">
    <property type="component" value="Chromosome"/>
</dbReference>
<organism evidence="4 5">
    <name type="scientific">Bythopirellula goksoeyrii</name>
    <dbReference type="NCBI Taxonomy" id="1400387"/>
    <lineage>
        <taxon>Bacteria</taxon>
        <taxon>Pseudomonadati</taxon>
        <taxon>Planctomycetota</taxon>
        <taxon>Planctomycetia</taxon>
        <taxon>Pirellulales</taxon>
        <taxon>Lacipirellulaceae</taxon>
        <taxon>Bythopirellula</taxon>
    </lineage>
</organism>
<dbReference type="GO" id="GO:0016491">
    <property type="term" value="F:oxidoreductase activity"/>
    <property type="evidence" value="ECO:0007669"/>
    <property type="project" value="UniProtKB-KW"/>
</dbReference>
<gene>
    <name evidence="4" type="primary">ydgJ_2</name>
    <name evidence="4" type="ORF">Pr1d_04560</name>
</gene>
<keyword evidence="1 4" id="KW-0560">Oxidoreductase</keyword>
<dbReference type="PANTHER" id="PTHR43818:SF11">
    <property type="entry name" value="BCDNA.GH03377"/>
    <property type="match status" value="1"/>
</dbReference>
<proteinExistence type="predicted"/>
<dbReference type="KEGG" id="bgok:Pr1d_04560"/>